<sequence length="373" mass="40607">MVTRSRFVAKHDGAPPTPPPGGYQRARQFPSSPFAPELTMPFAPREPEPKPARRRHWFGWAALGAAAGLALVLLIQLAMGATDTIYGTTMIALQLVVAAVVIAALFVPNARFLGAIALTVAVILNVGTIGAASALQSSAAGTYDGETVRDKTEQEYPGIRDVDPDLVLQAESLEQMQARFDSLSEAIRTELTDRFGFTWVRIGEGSTRPERNGYGGESMLVEYSAPVWATEQPIRTEAQKREVMAAIDDGLLREGVYWPLYPLNADSGITDDSLDKLYGSADPATQVVWEWYTEVGGTDLMYESGAPDPSLFYATITDLTHDDTGVFRQRQEAENASDGTPLEGLQLFFLGRQLLSEADREAFEQAIADSPID</sequence>
<dbReference type="OrthoDB" id="5043455at2"/>
<organism evidence="3 4">
    <name type="scientific">Microbacterium sediminis</name>
    <dbReference type="NCBI Taxonomy" id="904291"/>
    <lineage>
        <taxon>Bacteria</taxon>
        <taxon>Bacillati</taxon>
        <taxon>Actinomycetota</taxon>
        <taxon>Actinomycetes</taxon>
        <taxon>Micrococcales</taxon>
        <taxon>Microbacteriaceae</taxon>
        <taxon>Microbacterium</taxon>
    </lineage>
</organism>
<keyword evidence="2" id="KW-0472">Membrane</keyword>
<dbReference type="RefSeq" id="WP_067028270.1">
    <property type="nucleotide sequence ID" value="NZ_JRNY01000011.1"/>
</dbReference>
<keyword evidence="2" id="KW-1133">Transmembrane helix</keyword>
<feature type="transmembrane region" description="Helical" evidence="2">
    <location>
        <begin position="57"/>
        <end position="79"/>
    </location>
</feature>
<evidence type="ECO:0000313" key="3">
    <source>
        <dbReference type="EMBL" id="OCG76484.1"/>
    </source>
</evidence>
<dbReference type="Proteomes" id="UP000093355">
    <property type="component" value="Unassembled WGS sequence"/>
</dbReference>
<protein>
    <submittedName>
        <fullName evidence="3">Uncharacterized protein</fullName>
    </submittedName>
</protein>
<feature type="transmembrane region" description="Helical" evidence="2">
    <location>
        <begin position="85"/>
        <end position="107"/>
    </location>
</feature>
<evidence type="ECO:0000256" key="1">
    <source>
        <dbReference type="SAM" id="MobiDB-lite"/>
    </source>
</evidence>
<accession>A0A1B9NIT6</accession>
<evidence type="ECO:0000256" key="2">
    <source>
        <dbReference type="SAM" id="Phobius"/>
    </source>
</evidence>
<proteinExistence type="predicted"/>
<keyword evidence="4" id="KW-1185">Reference proteome</keyword>
<dbReference type="STRING" id="904291.A7J15_11930"/>
<feature type="transmembrane region" description="Helical" evidence="2">
    <location>
        <begin position="112"/>
        <end position="135"/>
    </location>
</feature>
<dbReference type="EMBL" id="LXMD01000002">
    <property type="protein sequence ID" value="OCG76484.1"/>
    <property type="molecule type" value="Genomic_DNA"/>
</dbReference>
<feature type="region of interest" description="Disordered" evidence="1">
    <location>
        <begin position="1"/>
        <end position="28"/>
    </location>
</feature>
<dbReference type="AlphaFoldDB" id="A0A1B9NIT6"/>
<evidence type="ECO:0000313" key="4">
    <source>
        <dbReference type="Proteomes" id="UP000093355"/>
    </source>
</evidence>
<comment type="caution">
    <text evidence="3">The sequence shown here is derived from an EMBL/GenBank/DDBJ whole genome shotgun (WGS) entry which is preliminary data.</text>
</comment>
<name>A0A1B9NIT6_9MICO</name>
<gene>
    <name evidence="3" type="ORF">A7J15_11930</name>
</gene>
<keyword evidence="2" id="KW-0812">Transmembrane</keyword>
<reference evidence="3 4" key="1">
    <citation type="submission" date="2016-05" db="EMBL/GenBank/DDBJ databases">
        <authorList>
            <person name="Lavstsen T."/>
            <person name="Jespersen J.S."/>
        </authorList>
    </citation>
    <scope>NUCLEOTIDE SEQUENCE [LARGE SCALE GENOMIC DNA]</scope>
    <source>
        <strain evidence="3 4">YLB-01</strain>
    </source>
</reference>